<dbReference type="Pfam" id="PF24838">
    <property type="entry name" value="8xMP"/>
    <property type="match status" value="1"/>
</dbReference>
<gene>
    <name evidence="2" type="ORF">KZC50_12725</name>
</gene>
<feature type="transmembrane region" description="Helical" evidence="1">
    <location>
        <begin position="27"/>
        <end position="50"/>
    </location>
</feature>
<dbReference type="EMBL" id="JAHWXH010000003">
    <property type="protein sequence ID" value="MDS0246461.1"/>
    <property type="molecule type" value="Genomic_DNA"/>
</dbReference>
<proteinExistence type="predicted"/>
<accession>A0AAJ2M1H0</accession>
<evidence type="ECO:0000256" key="1">
    <source>
        <dbReference type="SAM" id="Phobius"/>
    </source>
</evidence>
<dbReference type="RefSeq" id="WP_310891931.1">
    <property type="nucleotide sequence ID" value="NZ_BAAAGR010000003.1"/>
</dbReference>
<protein>
    <submittedName>
        <fullName evidence="2">Uncharacterized protein</fullName>
    </submittedName>
</protein>
<evidence type="ECO:0000313" key="3">
    <source>
        <dbReference type="Proteomes" id="UP001183582"/>
    </source>
</evidence>
<dbReference type="InterPro" id="IPR056918">
    <property type="entry name" value="8xMP"/>
</dbReference>
<reference evidence="2 3" key="1">
    <citation type="submission" date="2021-06" db="EMBL/GenBank/DDBJ databases">
        <title>Genome-based taxonomic framework of Microbacterium strains isolated from marine environment, the description of four new species and reclassification of four preexisting species.</title>
        <authorList>
            <person name="Lee S.D."/>
            <person name="Kim S.-M."/>
            <person name="Byeon Y.-S."/>
            <person name="Yang H.L."/>
            <person name="Kim I.S."/>
        </authorList>
    </citation>
    <scope>NUCLEOTIDE SEQUENCE [LARGE SCALE GENOMIC DNA]</scope>
    <source>
        <strain evidence="2 3">KACC 20514</strain>
    </source>
</reference>
<feature type="transmembrane region" description="Helical" evidence="1">
    <location>
        <begin position="56"/>
        <end position="76"/>
    </location>
</feature>
<evidence type="ECO:0000313" key="2">
    <source>
        <dbReference type="EMBL" id="MDS0246461.1"/>
    </source>
</evidence>
<comment type="caution">
    <text evidence="2">The sequence shown here is derived from an EMBL/GenBank/DDBJ whole genome shotgun (WGS) entry which is preliminary data.</text>
</comment>
<dbReference type="Proteomes" id="UP001183582">
    <property type="component" value="Unassembled WGS sequence"/>
</dbReference>
<sequence>MPESDDKLAIYLMAVEMADRVSSRRMLANGFFLSVHTALVTILGFTYSSISSGQKSLVIIIAMMGFLLALTWYFALRSYRRLNRAKFNVINGMEKALPEQYFTREWAELTRTTEDDLEMKSLRGRWLKFKDRYTTLTNVESIVPLVFAMIYVVLLVGTLLGVVA</sequence>
<organism evidence="2 3">
    <name type="scientific">Microbacterium aurantiacum</name>
    <dbReference type="NCBI Taxonomy" id="162393"/>
    <lineage>
        <taxon>Bacteria</taxon>
        <taxon>Bacillati</taxon>
        <taxon>Actinomycetota</taxon>
        <taxon>Actinomycetes</taxon>
        <taxon>Micrococcales</taxon>
        <taxon>Microbacteriaceae</taxon>
        <taxon>Microbacterium</taxon>
    </lineage>
</organism>
<dbReference type="AlphaFoldDB" id="A0AAJ2M1H0"/>
<keyword evidence="1" id="KW-0812">Transmembrane</keyword>
<name>A0AAJ2M1H0_9MICO</name>
<keyword evidence="1" id="KW-1133">Transmembrane helix</keyword>
<keyword evidence="1" id="KW-0472">Membrane</keyword>
<dbReference type="GeneID" id="301459112"/>
<feature type="transmembrane region" description="Helical" evidence="1">
    <location>
        <begin position="142"/>
        <end position="163"/>
    </location>
</feature>